<evidence type="ECO:0000313" key="3">
    <source>
        <dbReference type="Ensembl" id="ENSTNIP00000011010.1"/>
    </source>
</evidence>
<sequence>LTASLILHTSLIPLTRAVMAVPKSSFSELYTSACTEHQVQTNPHILEVLETTPLTGRNITLNLSGRKWQTSVQKLDDKDAFVLSKCLRNSRLVAGLDVSYNHITDEGVKHLADLLRVGKCEVSPSRHMRPDVQPPLVLLQGGCLSCLRLSGNKIGDSGAMLLAGTLQGNKSLMELELSACDLGIQSIITFANALKSNHNAPLRGLQPIAAQRPRARCLQEYWVVHVSNMLMANSSLLELHLGMTGMADTGVERLAEGLKQNRSLRYLDLQHNGVSCSGAAHLAEVLKRNPTLDIVDLSFNRIEDAGAVYLSKVLSSPRCRLRALSVRWNNIRTEGLLALAQAVKVNSGLTHINIWGNHLEEPVCQAFQELIFSGRLLREQTDVTAYEMDNQVCLAEVRNTLKQLQ</sequence>
<keyword evidence="4" id="KW-1185">Reference proteome</keyword>
<dbReference type="InterPro" id="IPR001611">
    <property type="entry name" value="Leu-rich_rpt"/>
</dbReference>
<dbReference type="SUPFAM" id="SSF52047">
    <property type="entry name" value="RNI-like"/>
    <property type="match status" value="1"/>
</dbReference>
<dbReference type="Ensembl" id="ENSTNIT00000011192.1">
    <property type="protein sequence ID" value="ENSTNIP00000011010.1"/>
    <property type="gene ID" value="ENSTNIG00000008184.1"/>
</dbReference>
<dbReference type="InParanoid" id="H3CRX6"/>
<dbReference type="GeneTree" id="ENSGT00940000156456"/>
<dbReference type="FunCoup" id="H3CRX6">
    <property type="interactions" value="458"/>
</dbReference>
<feature type="chain" id="PRO_5003581555" evidence="2">
    <location>
        <begin position="18"/>
        <end position="405"/>
    </location>
</feature>
<dbReference type="STRING" id="99883.ENSTNIP00000011010"/>
<evidence type="ECO:0000256" key="2">
    <source>
        <dbReference type="SAM" id="SignalP"/>
    </source>
</evidence>
<proteinExistence type="predicted"/>
<dbReference type="Gene3D" id="3.80.10.10">
    <property type="entry name" value="Ribonuclease Inhibitor"/>
    <property type="match status" value="4"/>
</dbReference>
<dbReference type="InterPro" id="IPR032675">
    <property type="entry name" value="LRR_dom_sf"/>
</dbReference>
<protein>
    <submittedName>
        <fullName evidence="3">Leucine rich repeat containing 34</fullName>
    </submittedName>
</protein>
<dbReference type="Pfam" id="PF13516">
    <property type="entry name" value="LRR_6"/>
    <property type="match status" value="6"/>
</dbReference>
<dbReference type="InterPro" id="IPR052201">
    <property type="entry name" value="LRR-containing_regulator"/>
</dbReference>
<dbReference type="PANTHER" id="PTHR24111">
    <property type="entry name" value="LEUCINE-RICH REPEAT-CONTAINING PROTEIN 34"/>
    <property type="match status" value="1"/>
</dbReference>
<dbReference type="Proteomes" id="UP000007303">
    <property type="component" value="Unassembled WGS sequence"/>
</dbReference>
<dbReference type="PANTHER" id="PTHR24111:SF4">
    <property type="entry name" value="LEUCINE-RICH REPEAT-CONTAINING PROTEIN 34"/>
    <property type="match status" value="1"/>
</dbReference>
<reference evidence="3" key="3">
    <citation type="submission" date="2025-09" db="UniProtKB">
        <authorList>
            <consortium name="Ensembl"/>
        </authorList>
    </citation>
    <scope>IDENTIFICATION</scope>
</reference>
<accession>H3CRX6</accession>
<evidence type="ECO:0000313" key="4">
    <source>
        <dbReference type="Proteomes" id="UP000007303"/>
    </source>
</evidence>
<dbReference type="SMART" id="SM00368">
    <property type="entry name" value="LRR_RI"/>
    <property type="match status" value="8"/>
</dbReference>
<reference evidence="3" key="2">
    <citation type="submission" date="2025-08" db="UniProtKB">
        <authorList>
            <consortium name="Ensembl"/>
        </authorList>
    </citation>
    <scope>IDENTIFICATION</scope>
</reference>
<name>H3CRX6_TETNG</name>
<feature type="signal peptide" evidence="2">
    <location>
        <begin position="1"/>
        <end position="17"/>
    </location>
</feature>
<keyword evidence="1" id="KW-0677">Repeat</keyword>
<dbReference type="AlphaFoldDB" id="H3CRX6"/>
<dbReference type="OMA" id="VCSWIEN"/>
<evidence type="ECO:0000256" key="1">
    <source>
        <dbReference type="ARBA" id="ARBA00022737"/>
    </source>
</evidence>
<reference evidence="4" key="1">
    <citation type="journal article" date="2004" name="Nature">
        <title>Genome duplication in the teleost fish Tetraodon nigroviridis reveals the early vertebrate proto-karyotype.</title>
        <authorList>
            <person name="Jaillon O."/>
            <person name="Aury J.-M."/>
            <person name="Brunet F."/>
            <person name="Petit J.-L."/>
            <person name="Stange-Thomann N."/>
            <person name="Mauceli E."/>
            <person name="Bouneau L."/>
            <person name="Fischer C."/>
            <person name="Ozouf-Costaz C."/>
            <person name="Bernot A."/>
            <person name="Nicaud S."/>
            <person name="Jaffe D."/>
            <person name="Fisher S."/>
            <person name="Lutfalla G."/>
            <person name="Dossat C."/>
            <person name="Segurens B."/>
            <person name="Dasilva C."/>
            <person name="Salanoubat M."/>
            <person name="Levy M."/>
            <person name="Boudet N."/>
            <person name="Castellano S."/>
            <person name="Anthouard V."/>
            <person name="Jubin C."/>
            <person name="Castelli V."/>
            <person name="Katinka M."/>
            <person name="Vacherie B."/>
            <person name="Biemont C."/>
            <person name="Skalli Z."/>
            <person name="Cattolico L."/>
            <person name="Poulain J."/>
            <person name="De Berardinis V."/>
            <person name="Cruaud C."/>
            <person name="Duprat S."/>
            <person name="Brottier P."/>
            <person name="Coutanceau J.-P."/>
            <person name="Gouzy J."/>
            <person name="Parra G."/>
            <person name="Lardier G."/>
            <person name="Chapple C."/>
            <person name="McKernan K.J."/>
            <person name="McEwan P."/>
            <person name="Bosak S."/>
            <person name="Kellis M."/>
            <person name="Volff J.-N."/>
            <person name="Guigo R."/>
            <person name="Zody M.C."/>
            <person name="Mesirov J."/>
            <person name="Lindblad-Toh K."/>
            <person name="Birren B."/>
            <person name="Nusbaum C."/>
            <person name="Kahn D."/>
            <person name="Robinson-Rechavi M."/>
            <person name="Laudet V."/>
            <person name="Schachter V."/>
            <person name="Quetier F."/>
            <person name="Saurin W."/>
            <person name="Scarpelli C."/>
            <person name="Wincker P."/>
            <person name="Lander E.S."/>
            <person name="Weissenbach J."/>
            <person name="Roest Crollius H."/>
        </authorList>
    </citation>
    <scope>NUCLEOTIDE SEQUENCE [LARGE SCALE GENOMIC DNA]</scope>
</reference>
<keyword evidence="2" id="KW-0732">Signal</keyword>
<organism evidence="3 4">
    <name type="scientific">Tetraodon nigroviridis</name>
    <name type="common">Spotted green pufferfish</name>
    <name type="synonym">Chelonodon nigroviridis</name>
    <dbReference type="NCBI Taxonomy" id="99883"/>
    <lineage>
        <taxon>Eukaryota</taxon>
        <taxon>Metazoa</taxon>
        <taxon>Chordata</taxon>
        <taxon>Craniata</taxon>
        <taxon>Vertebrata</taxon>
        <taxon>Euteleostomi</taxon>
        <taxon>Actinopterygii</taxon>
        <taxon>Neopterygii</taxon>
        <taxon>Teleostei</taxon>
        <taxon>Neoteleostei</taxon>
        <taxon>Acanthomorphata</taxon>
        <taxon>Eupercaria</taxon>
        <taxon>Tetraodontiformes</taxon>
        <taxon>Tetradontoidea</taxon>
        <taxon>Tetraodontidae</taxon>
        <taxon>Tetraodon</taxon>
    </lineage>
</organism>